<dbReference type="PRINTS" id="PR00190">
    <property type="entry name" value="ACTIN"/>
</dbReference>
<dbReference type="InterPro" id="IPR043129">
    <property type="entry name" value="ATPase_NBD"/>
</dbReference>
<dbReference type="Proteomes" id="UP001234989">
    <property type="component" value="Chromosome 1"/>
</dbReference>
<keyword evidence="2" id="KW-1185">Reference proteome</keyword>
<accession>A0AAF0T9D2</accession>
<dbReference type="Gene3D" id="2.30.36.70">
    <property type="entry name" value="Actin, Chain A, domain 2"/>
    <property type="match status" value="1"/>
</dbReference>
<dbReference type="SUPFAM" id="SSF53067">
    <property type="entry name" value="Actin-like ATPase domain"/>
    <property type="match status" value="1"/>
</dbReference>
<dbReference type="AlphaFoldDB" id="A0AAF0T9D2"/>
<sequence length="92" mass="10603">MKEGSIQSRRKSQKSDMEMVECRQTLPLPLRAIFQSVVGRPRCHTGIMAGYGRKDVYIGDDVLSESGILFLKYPIERGIVKMEKLWHHDILQ</sequence>
<dbReference type="EMBL" id="CP133612">
    <property type="protein sequence ID" value="WMV10086.1"/>
    <property type="molecule type" value="Genomic_DNA"/>
</dbReference>
<dbReference type="InterPro" id="IPR004000">
    <property type="entry name" value="Actin"/>
</dbReference>
<evidence type="ECO:0000313" key="2">
    <source>
        <dbReference type="Proteomes" id="UP001234989"/>
    </source>
</evidence>
<evidence type="ECO:0000313" key="1">
    <source>
        <dbReference type="EMBL" id="WMV10086.1"/>
    </source>
</evidence>
<gene>
    <name evidence="1" type="ORF">MTR67_003471</name>
</gene>
<name>A0AAF0T9D2_SOLVR</name>
<protein>
    <submittedName>
        <fullName evidence="1">Uncharacterized protein</fullName>
    </submittedName>
</protein>
<proteinExistence type="predicted"/>
<reference evidence="1" key="1">
    <citation type="submission" date="2023-08" db="EMBL/GenBank/DDBJ databases">
        <title>A de novo genome assembly of Solanum verrucosum Schlechtendal, a Mexican diploid species geographically isolated from the other diploid A-genome species in potato relatives.</title>
        <authorList>
            <person name="Hosaka K."/>
        </authorList>
    </citation>
    <scope>NUCLEOTIDE SEQUENCE</scope>
    <source>
        <tissue evidence="1">Young leaves</tissue>
    </source>
</reference>
<organism evidence="1 2">
    <name type="scientific">Solanum verrucosum</name>
    <dbReference type="NCBI Taxonomy" id="315347"/>
    <lineage>
        <taxon>Eukaryota</taxon>
        <taxon>Viridiplantae</taxon>
        <taxon>Streptophyta</taxon>
        <taxon>Embryophyta</taxon>
        <taxon>Tracheophyta</taxon>
        <taxon>Spermatophyta</taxon>
        <taxon>Magnoliopsida</taxon>
        <taxon>eudicotyledons</taxon>
        <taxon>Gunneridae</taxon>
        <taxon>Pentapetalae</taxon>
        <taxon>asterids</taxon>
        <taxon>lamiids</taxon>
        <taxon>Solanales</taxon>
        <taxon>Solanaceae</taxon>
        <taxon>Solanoideae</taxon>
        <taxon>Solaneae</taxon>
        <taxon>Solanum</taxon>
    </lineage>
</organism>